<keyword evidence="1" id="KW-1133">Transmembrane helix</keyword>
<accession>A0A1I8BK77</accession>
<proteinExistence type="predicted"/>
<keyword evidence="2" id="KW-1185">Reference proteome</keyword>
<name>A0A1I8BK77_MELHA</name>
<evidence type="ECO:0000313" key="3">
    <source>
        <dbReference type="WBParaSite" id="MhA1_Contig262.frz3.gene5"/>
    </source>
</evidence>
<organism evidence="2 3">
    <name type="scientific">Meloidogyne hapla</name>
    <name type="common">Root-knot nematode worm</name>
    <dbReference type="NCBI Taxonomy" id="6305"/>
    <lineage>
        <taxon>Eukaryota</taxon>
        <taxon>Metazoa</taxon>
        <taxon>Ecdysozoa</taxon>
        <taxon>Nematoda</taxon>
        <taxon>Chromadorea</taxon>
        <taxon>Rhabditida</taxon>
        <taxon>Tylenchina</taxon>
        <taxon>Tylenchomorpha</taxon>
        <taxon>Tylenchoidea</taxon>
        <taxon>Meloidogynidae</taxon>
        <taxon>Meloidogyninae</taxon>
        <taxon>Meloidogyne</taxon>
    </lineage>
</organism>
<feature type="transmembrane region" description="Helical" evidence="1">
    <location>
        <begin position="56"/>
        <end position="78"/>
    </location>
</feature>
<keyword evidence="1" id="KW-0472">Membrane</keyword>
<dbReference type="AlphaFoldDB" id="A0A1I8BK77"/>
<evidence type="ECO:0000256" key="1">
    <source>
        <dbReference type="SAM" id="Phobius"/>
    </source>
</evidence>
<protein>
    <submittedName>
        <fullName evidence="3">7TM_GPCR_Srx domain-containing protein</fullName>
    </submittedName>
</protein>
<feature type="transmembrane region" description="Helical" evidence="1">
    <location>
        <begin position="12"/>
        <end position="33"/>
    </location>
</feature>
<reference evidence="3" key="1">
    <citation type="submission" date="2016-11" db="UniProtKB">
        <authorList>
            <consortium name="WormBaseParasite"/>
        </authorList>
    </citation>
    <scope>IDENTIFICATION</scope>
</reference>
<dbReference type="WBParaSite" id="MhA1_Contig262.frz3.gene5">
    <property type="protein sequence ID" value="MhA1_Contig262.frz3.gene5"/>
    <property type="gene ID" value="MhA1_Contig262.frz3.gene5"/>
</dbReference>
<keyword evidence="1" id="KW-0812">Transmembrane</keyword>
<evidence type="ECO:0000313" key="2">
    <source>
        <dbReference type="Proteomes" id="UP000095281"/>
    </source>
</evidence>
<dbReference type="Proteomes" id="UP000095281">
    <property type="component" value="Unplaced"/>
</dbReference>
<sequence length="109" mass="12271">MSLLNLIILIKTNILHPNLLIILIGQSLSSVFFETGRFSLVSQKIIFGDIFNPGHIIFQLVANLTLSFEGLLSHILFFERLMASFLFKKYEQGKKGYFGIIACSLAVSF</sequence>